<dbReference type="Proteomes" id="UP000254875">
    <property type="component" value="Unassembled WGS sequence"/>
</dbReference>
<dbReference type="SUPFAM" id="SSF51735">
    <property type="entry name" value="NAD(P)-binding Rossmann-fold domains"/>
    <property type="match status" value="1"/>
</dbReference>
<dbReference type="InterPro" id="IPR013154">
    <property type="entry name" value="ADH-like_N"/>
</dbReference>
<comment type="caution">
    <text evidence="4">The sequence shown here is derived from an EMBL/GenBank/DDBJ whole genome shotgun (WGS) entry which is preliminary data.</text>
</comment>
<evidence type="ECO:0000256" key="1">
    <source>
        <dbReference type="ARBA" id="ARBA00022857"/>
    </source>
</evidence>
<dbReference type="Gene3D" id="3.90.180.10">
    <property type="entry name" value="Medium-chain alcohol dehydrogenases, catalytic domain"/>
    <property type="match status" value="1"/>
</dbReference>
<protein>
    <submittedName>
        <fullName evidence="4">NADPH:quinone reductase</fullName>
    </submittedName>
</protein>
<organism evidence="4 5">
    <name type="scientific">Paraburkholderia lacunae</name>
    <dbReference type="NCBI Taxonomy" id="2211104"/>
    <lineage>
        <taxon>Bacteria</taxon>
        <taxon>Pseudomonadati</taxon>
        <taxon>Pseudomonadota</taxon>
        <taxon>Betaproteobacteria</taxon>
        <taxon>Burkholderiales</taxon>
        <taxon>Burkholderiaceae</taxon>
        <taxon>Paraburkholderia</taxon>
    </lineage>
</organism>
<dbReference type="SMART" id="SM00829">
    <property type="entry name" value="PKS_ER"/>
    <property type="match status" value="1"/>
</dbReference>
<keyword evidence="5" id="KW-1185">Reference proteome</keyword>
<dbReference type="InterPro" id="IPR020843">
    <property type="entry name" value="ER"/>
</dbReference>
<dbReference type="PANTHER" id="PTHR48106:SF5">
    <property type="entry name" value="ZINC-CONTAINING ALCOHOL DEHYDROGENASE"/>
    <property type="match status" value="1"/>
</dbReference>
<reference evidence="5" key="1">
    <citation type="submission" date="2018-05" db="EMBL/GenBank/DDBJ databases">
        <authorList>
            <person name="Feng T."/>
        </authorList>
    </citation>
    <scope>NUCLEOTIDE SEQUENCE [LARGE SCALE GENOMIC DNA]</scope>
    <source>
        <strain evidence="5">S27</strain>
    </source>
</reference>
<dbReference type="Gene3D" id="3.40.50.720">
    <property type="entry name" value="NAD(P)-binding Rossmann-like Domain"/>
    <property type="match status" value="1"/>
</dbReference>
<sequence length="329" mass="34887">MSRIIQFSATGGPDVLEFKDVEVPFPGPGELRIRVKAIGLNRAESMWRSGEYIEEAKLPARLGYEAAGFVDAVGPGVTDFAVGDAVNTVPAFSQNQYGVYGELVLAPISAVVKHPPTLSFEQAASIWMMFITVYGAFIEAAKLEAGDVVLIPAASSSVGLAAIQLVNMVGATPIALTRTNAKRQQLLDAGAAVVIATDEQDLVEEVMRITNGVGARVVVDPVGGASLGKLIKAMKTGGIFLVYGALSEEPAQLSYLDMLIKLPTIIGYTIWNTSGDPVRQKAAVEFITAGLASGALKPMIDKTFKFDAIVDAHRYLEANNQFGKIVVSV</sequence>
<dbReference type="InterPro" id="IPR036291">
    <property type="entry name" value="NAD(P)-bd_dom_sf"/>
</dbReference>
<proteinExistence type="predicted"/>
<dbReference type="InterPro" id="IPR011032">
    <property type="entry name" value="GroES-like_sf"/>
</dbReference>
<dbReference type="CDD" id="cd08268">
    <property type="entry name" value="MDR2"/>
    <property type="match status" value="1"/>
</dbReference>
<keyword evidence="2" id="KW-0560">Oxidoreductase</keyword>
<accession>A0A370MW84</accession>
<dbReference type="GO" id="GO:0016651">
    <property type="term" value="F:oxidoreductase activity, acting on NAD(P)H"/>
    <property type="evidence" value="ECO:0007669"/>
    <property type="project" value="TreeGrafter"/>
</dbReference>
<dbReference type="Pfam" id="PF00107">
    <property type="entry name" value="ADH_zinc_N"/>
    <property type="match status" value="1"/>
</dbReference>
<dbReference type="SUPFAM" id="SSF50129">
    <property type="entry name" value="GroES-like"/>
    <property type="match status" value="1"/>
</dbReference>
<dbReference type="Pfam" id="PF08240">
    <property type="entry name" value="ADH_N"/>
    <property type="match status" value="1"/>
</dbReference>
<dbReference type="InterPro" id="IPR013149">
    <property type="entry name" value="ADH-like_C"/>
</dbReference>
<name>A0A370MW84_9BURK</name>
<gene>
    <name evidence="4" type="ORF">DLM46_36825</name>
</gene>
<keyword evidence="1" id="KW-0521">NADP</keyword>
<dbReference type="PANTHER" id="PTHR48106">
    <property type="entry name" value="QUINONE OXIDOREDUCTASE PIG3-RELATED"/>
    <property type="match status" value="1"/>
</dbReference>
<feature type="domain" description="Enoyl reductase (ER)" evidence="3">
    <location>
        <begin position="11"/>
        <end position="327"/>
    </location>
</feature>
<evidence type="ECO:0000313" key="4">
    <source>
        <dbReference type="EMBL" id="RDJ97658.1"/>
    </source>
</evidence>
<dbReference type="GO" id="GO:0070402">
    <property type="term" value="F:NADPH binding"/>
    <property type="evidence" value="ECO:0007669"/>
    <property type="project" value="TreeGrafter"/>
</dbReference>
<evidence type="ECO:0000256" key="2">
    <source>
        <dbReference type="ARBA" id="ARBA00023002"/>
    </source>
</evidence>
<dbReference type="OrthoDB" id="9805883at2"/>
<dbReference type="EMBL" id="QHKS01000049">
    <property type="protein sequence ID" value="RDJ97658.1"/>
    <property type="molecule type" value="Genomic_DNA"/>
</dbReference>
<evidence type="ECO:0000259" key="3">
    <source>
        <dbReference type="SMART" id="SM00829"/>
    </source>
</evidence>
<dbReference type="RefSeq" id="WP_115109551.1">
    <property type="nucleotide sequence ID" value="NZ_QHKS01000049.1"/>
</dbReference>
<evidence type="ECO:0000313" key="5">
    <source>
        <dbReference type="Proteomes" id="UP000254875"/>
    </source>
</evidence>
<dbReference type="AlphaFoldDB" id="A0A370MW84"/>